<dbReference type="OrthoDB" id="10475201at2759"/>
<accession>A0A8S0WDA2</accession>
<dbReference type="AlphaFoldDB" id="A0A8S0WDA2"/>
<reference evidence="1 2" key="1">
    <citation type="submission" date="2020-01" db="EMBL/GenBank/DDBJ databases">
        <authorList>
            <person name="Gupta K D."/>
        </authorList>
    </citation>
    <scope>NUCLEOTIDE SEQUENCE [LARGE SCALE GENOMIC DNA]</scope>
</reference>
<keyword evidence="2" id="KW-1185">Reference proteome</keyword>
<proteinExistence type="predicted"/>
<comment type="caution">
    <text evidence="1">The sequence shown here is derived from an EMBL/GenBank/DDBJ whole genome shotgun (WGS) entry which is preliminary data.</text>
</comment>
<gene>
    <name evidence="1" type="ORF">AAE3_LOCUS7942</name>
</gene>
<evidence type="ECO:0000313" key="2">
    <source>
        <dbReference type="Proteomes" id="UP000467700"/>
    </source>
</evidence>
<dbReference type="EMBL" id="CACVBS010000050">
    <property type="protein sequence ID" value="CAA7265630.1"/>
    <property type="molecule type" value="Genomic_DNA"/>
</dbReference>
<organism evidence="1 2">
    <name type="scientific">Cyclocybe aegerita</name>
    <name type="common">Black poplar mushroom</name>
    <name type="synonym">Agrocybe aegerita</name>
    <dbReference type="NCBI Taxonomy" id="1973307"/>
    <lineage>
        <taxon>Eukaryota</taxon>
        <taxon>Fungi</taxon>
        <taxon>Dikarya</taxon>
        <taxon>Basidiomycota</taxon>
        <taxon>Agaricomycotina</taxon>
        <taxon>Agaricomycetes</taxon>
        <taxon>Agaricomycetidae</taxon>
        <taxon>Agaricales</taxon>
        <taxon>Agaricineae</taxon>
        <taxon>Bolbitiaceae</taxon>
        <taxon>Cyclocybe</taxon>
    </lineage>
</organism>
<name>A0A8S0WDA2_CYCAE</name>
<protein>
    <submittedName>
        <fullName evidence="1">Uncharacterized protein</fullName>
    </submittedName>
</protein>
<dbReference type="Proteomes" id="UP000467700">
    <property type="component" value="Unassembled WGS sequence"/>
</dbReference>
<sequence>MLNLWGYSTVFGGIQPQCAGECMAWLMRHRPTCRMIRVKGGMEVTVDQILTFAYLSSRALFVAIGPGGSSPVGPSRLQLDPWYKCTAASKGFLDLTGNQADHVVEVQVLIFALDLAEITPATLNPRAKERLKRVLNGLTNMFYVTGGTNGSQYNARADVVQYVLDTCRAGLSTARMLDNILEQYRYELPRTVQALQELILASRPTHSHSASMKISAIVILLTLYAPPSVISLCFGHETNATHTSSSGRAHFSPAPTEVHVQWQRADFELDPWFKCAAAQRKYLYRQTRDAAGNPNGVVQEHFDEFADLTGNQADHVLEIQVLINALDRARITPADLVPDAKTRLKTTLNGYFNMIYVTGGTNGSKGVTIRNILDGQQYAVRRDVAQYMLLTCRNALDTARILDNILRSYSHRLPWTVEYTQQYILAAANIRCPNLHEDDVQTPMI</sequence>
<evidence type="ECO:0000313" key="1">
    <source>
        <dbReference type="EMBL" id="CAA7265630.1"/>
    </source>
</evidence>